<protein>
    <submittedName>
        <fullName evidence="2">Uncharacterized protein</fullName>
    </submittedName>
</protein>
<organism evidence="2 3">
    <name type="scientific">Cyclostephanos tholiformis</name>
    <dbReference type="NCBI Taxonomy" id="382380"/>
    <lineage>
        <taxon>Eukaryota</taxon>
        <taxon>Sar</taxon>
        <taxon>Stramenopiles</taxon>
        <taxon>Ochrophyta</taxon>
        <taxon>Bacillariophyta</taxon>
        <taxon>Coscinodiscophyceae</taxon>
        <taxon>Thalassiosirophycidae</taxon>
        <taxon>Stephanodiscales</taxon>
        <taxon>Stephanodiscaceae</taxon>
        <taxon>Cyclostephanos</taxon>
    </lineage>
</organism>
<evidence type="ECO:0000313" key="3">
    <source>
        <dbReference type="Proteomes" id="UP001530377"/>
    </source>
</evidence>
<sequence>MALSKSTATVTKNDATPISGLNCPRDDDSSEIYFRSNPPPPTPPNYAS</sequence>
<evidence type="ECO:0000256" key="1">
    <source>
        <dbReference type="SAM" id="MobiDB-lite"/>
    </source>
</evidence>
<dbReference type="AlphaFoldDB" id="A0ABD3REQ9"/>
<gene>
    <name evidence="2" type="ORF">ACHAXA_004403</name>
</gene>
<accession>A0ABD3REQ9</accession>
<keyword evidence="3" id="KW-1185">Reference proteome</keyword>
<feature type="compositionally biased region" description="Pro residues" evidence="1">
    <location>
        <begin position="37"/>
        <end position="48"/>
    </location>
</feature>
<feature type="region of interest" description="Disordered" evidence="1">
    <location>
        <begin position="1"/>
        <end position="48"/>
    </location>
</feature>
<evidence type="ECO:0000313" key="2">
    <source>
        <dbReference type="EMBL" id="KAL3811495.1"/>
    </source>
</evidence>
<reference evidence="2 3" key="1">
    <citation type="submission" date="2024-10" db="EMBL/GenBank/DDBJ databases">
        <title>Updated reference genomes for cyclostephanoid diatoms.</title>
        <authorList>
            <person name="Roberts W.R."/>
            <person name="Alverson A.J."/>
        </authorList>
    </citation>
    <scope>NUCLEOTIDE SEQUENCE [LARGE SCALE GENOMIC DNA]</scope>
    <source>
        <strain evidence="2 3">AJA228-03</strain>
    </source>
</reference>
<dbReference type="Proteomes" id="UP001530377">
    <property type="component" value="Unassembled WGS sequence"/>
</dbReference>
<name>A0ABD3REQ9_9STRA</name>
<comment type="caution">
    <text evidence="2">The sequence shown here is derived from an EMBL/GenBank/DDBJ whole genome shotgun (WGS) entry which is preliminary data.</text>
</comment>
<feature type="compositionally biased region" description="Polar residues" evidence="1">
    <location>
        <begin position="1"/>
        <end position="16"/>
    </location>
</feature>
<dbReference type="EMBL" id="JALLPB020000257">
    <property type="protein sequence ID" value="KAL3811495.1"/>
    <property type="molecule type" value="Genomic_DNA"/>
</dbReference>
<proteinExistence type="predicted"/>